<dbReference type="GeneTree" id="ENSGT00940000166910"/>
<dbReference type="Ensembl" id="ENSSPUT00000011721.1">
    <property type="protein sequence ID" value="ENSSPUP00000010993.1"/>
    <property type="gene ID" value="ENSSPUG00000008439.1"/>
</dbReference>
<keyword evidence="6" id="KW-1185">Reference proteome</keyword>
<dbReference type="GO" id="GO:0005576">
    <property type="term" value="C:extracellular region"/>
    <property type="evidence" value="ECO:0007669"/>
    <property type="project" value="TreeGrafter"/>
</dbReference>
<keyword evidence="1" id="KW-0732">Signal</keyword>
<feature type="domain" description="VWDE-like Ig-like" evidence="4">
    <location>
        <begin position="174"/>
        <end position="276"/>
    </location>
</feature>
<evidence type="ECO:0000256" key="2">
    <source>
        <dbReference type="ARBA" id="ARBA00023157"/>
    </source>
</evidence>
<reference evidence="5" key="2">
    <citation type="submission" date="2025-09" db="UniProtKB">
        <authorList>
            <consortium name="Ensembl"/>
        </authorList>
    </citation>
    <scope>IDENTIFICATION</scope>
</reference>
<dbReference type="GO" id="GO:0009986">
    <property type="term" value="C:cell surface"/>
    <property type="evidence" value="ECO:0007669"/>
    <property type="project" value="TreeGrafter"/>
</dbReference>
<protein>
    <recommendedName>
        <fullName evidence="7">von Willebrand factor D and EGF domains</fullName>
    </recommendedName>
</protein>
<dbReference type="PANTHER" id="PTHR14949:SF53">
    <property type="entry name" value="VON WILLEBRAND FACTOR D AND EGF DOMAIN-CONTAINING PROTEIN"/>
    <property type="match status" value="1"/>
</dbReference>
<dbReference type="Pfam" id="PF23283">
    <property type="entry name" value="D8C_UMOD"/>
    <property type="match status" value="1"/>
</dbReference>
<evidence type="ECO:0000259" key="3">
    <source>
        <dbReference type="Pfam" id="PF23283"/>
    </source>
</evidence>
<evidence type="ECO:0000313" key="6">
    <source>
        <dbReference type="Proteomes" id="UP000694392"/>
    </source>
</evidence>
<dbReference type="Pfam" id="PF25776">
    <property type="entry name" value="Ig_VWDE"/>
    <property type="match status" value="1"/>
</dbReference>
<feature type="domain" description="UMOD/GP2/OIT3-like D8C" evidence="3">
    <location>
        <begin position="50"/>
        <end position="143"/>
    </location>
</feature>
<evidence type="ECO:0000259" key="4">
    <source>
        <dbReference type="Pfam" id="PF25776"/>
    </source>
</evidence>
<proteinExistence type="predicted"/>
<evidence type="ECO:0008006" key="7">
    <source>
        <dbReference type="Google" id="ProtNLM"/>
    </source>
</evidence>
<evidence type="ECO:0000256" key="1">
    <source>
        <dbReference type="ARBA" id="ARBA00022729"/>
    </source>
</evidence>
<dbReference type="Proteomes" id="UP000694392">
    <property type="component" value="Unplaced"/>
</dbReference>
<name>A0A8D0GMJ6_SPHPU</name>
<reference evidence="5" key="1">
    <citation type="submission" date="2025-08" db="UniProtKB">
        <authorList>
            <consortium name="Ensembl"/>
        </authorList>
    </citation>
    <scope>IDENTIFICATION</scope>
</reference>
<sequence>NTNILFLECYPGGHQILQNPYRSIDFDSLQLQQSAIQDIICDHSLKPGWYRFLIFDKPAEMPTKCVEMNHCGTQAPVWLSLRESESMPEPGENKQLTACATWQFFFSTTKDCCLFRIPVSVRNCGDFFVYLLQSTQGCMGYCAEVVSDNKPQTCHPEGTETPGICSRKLPSSLSPSPPGMPEVVSELLEGSVFLRCSFHAPPTNSSVWFIVAWSRLSPEGTKEELRQETTIQAFSLLELDGINLRLGDRIYCSCSAFFLEKPDSQSSPVESREFFAGIKLHPEALNISEDGKEYRLMIESRIPVPCPEFSQLENDCKITLKLNTIDQGSWVALSNSPFLTPWLLVPCLPPLLPFLLILGS</sequence>
<dbReference type="AlphaFoldDB" id="A0A8D0GMJ6"/>
<dbReference type="GO" id="GO:0005102">
    <property type="term" value="F:signaling receptor binding"/>
    <property type="evidence" value="ECO:0007669"/>
    <property type="project" value="TreeGrafter"/>
</dbReference>
<dbReference type="InterPro" id="IPR050969">
    <property type="entry name" value="Dev_Signal_Modulators"/>
</dbReference>
<organism evidence="5 6">
    <name type="scientific">Sphenodon punctatus</name>
    <name type="common">Tuatara</name>
    <name type="synonym">Hatteria punctata</name>
    <dbReference type="NCBI Taxonomy" id="8508"/>
    <lineage>
        <taxon>Eukaryota</taxon>
        <taxon>Metazoa</taxon>
        <taxon>Chordata</taxon>
        <taxon>Craniata</taxon>
        <taxon>Vertebrata</taxon>
        <taxon>Euteleostomi</taxon>
        <taxon>Lepidosauria</taxon>
        <taxon>Sphenodontia</taxon>
        <taxon>Sphenodontidae</taxon>
        <taxon>Sphenodon</taxon>
    </lineage>
</organism>
<accession>A0A8D0GMJ6</accession>
<dbReference type="InterPro" id="IPR057885">
    <property type="entry name" value="Ig_VWDE"/>
</dbReference>
<keyword evidence="2" id="KW-1015">Disulfide bond</keyword>
<dbReference type="PANTHER" id="PTHR14949">
    <property type="entry name" value="EGF-LIKE-DOMAIN, MULTIPLE 7, 8"/>
    <property type="match status" value="1"/>
</dbReference>
<evidence type="ECO:0000313" key="5">
    <source>
        <dbReference type="Ensembl" id="ENSSPUP00000010993.1"/>
    </source>
</evidence>
<dbReference type="InterPro" id="IPR057774">
    <property type="entry name" value="D8C_UMOD/GP2/OIT3-like"/>
</dbReference>